<dbReference type="AlphaFoldDB" id="K1SDM4"/>
<comment type="caution">
    <text evidence="1">The sequence shown here is derived from an EMBL/GenBank/DDBJ whole genome shotgun (WGS) entry which is preliminary data.</text>
</comment>
<name>K1SDM4_9ZZZZ</name>
<accession>K1SDM4</accession>
<evidence type="ECO:0000313" key="1">
    <source>
        <dbReference type="EMBL" id="EKC55588.1"/>
    </source>
</evidence>
<reference evidence="1" key="1">
    <citation type="journal article" date="2013" name="Environ. Microbiol.">
        <title>Microbiota from the distal guts of lean and obese adolescents exhibit partial functional redundancy besides clear differences in community structure.</title>
        <authorList>
            <person name="Ferrer M."/>
            <person name="Ruiz A."/>
            <person name="Lanza F."/>
            <person name="Haange S.B."/>
            <person name="Oberbach A."/>
            <person name="Till H."/>
            <person name="Bargiela R."/>
            <person name="Campoy C."/>
            <person name="Segura M.T."/>
            <person name="Richter M."/>
            <person name="von Bergen M."/>
            <person name="Seifert J."/>
            <person name="Suarez A."/>
        </authorList>
    </citation>
    <scope>NUCLEOTIDE SEQUENCE</scope>
</reference>
<dbReference type="EMBL" id="AJWZ01007915">
    <property type="protein sequence ID" value="EKC55588.1"/>
    <property type="molecule type" value="Genomic_DNA"/>
</dbReference>
<proteinExistence type="predicted"/>
<feature type="non-terminal residue" evidence="1">
    <location>
        <position position="1"/>
    </location>
</feature>
<sequence>AKTIEDIDKLAGENVNYKKLKSFHAIILATNYVGLKKLIQTNINITFGLHIQRQTNAFKINIQAILRRFDFRKCL</sequence>
<protein>
    <submittedName>
        <fullName evidence="1">Uncharacterized protein</fullName>
    </submittedName>
</protein>
<gene>
    <name evidence="1" type="ORF">OBE_11494</name>
</gene>
<organism evidence="1">
    <name type="scientific">human gut metagenome</name>
    <dbReference type="NCBI Taxonomy" id="408170"/>
    <lineage>
        <taxon>unclassified sequences</taxon>
        <taxon>metagenomes</taxon>
        <taxon>organismal metagenomes</taxon>
    </lineage>
</organism>